<protein>
    <submittedName>
        <fullName evidence="1">Uncharacterized protein</fullName>
    </submittedName>
</protein>
<proteinExistence type="predicted"/>
<name>A0A9J6H069_HAELO</name>
<dbReference type="VEuPathDB" id="VectorBase:HLOH_046441"/>
<evidence type="ECO:0000313" key="1">
    <source>
        <dbReference type="EMBL" id="KAH9384079.1"/>
    </source>
</evidence>
<dbReference type="OrthoDB" id="6507725at2759"/>
<gene>
    <name evidence="1" type="ORF">HPB48_026062</name>
</gene>
<comment type="caution">
    <text evidence="1">The sequence shown here is derived from an EMBL/GenBank/DDBJ whole genome shotgun (WGS) entry which is preliminary data.</text>
</comment>
<dbReference type="EMBL" id="JABSTR010001548">
    <property type="protein sequence ID" value="KAH9384079.1"/>
    <property type="molecule type" value="Genomic_DNA"/>
</dbReference>
<dbReference type="AlphaFoldDB" id="A0A9J6H069"/>
<evidence type="ECO:0000313" key="2">
    <source>
        <dbReference type="Proteomes" id="UP000821853"/>
    </source>
</evidence>
<dbReference type="Proteomes" id="UP000821853">
    <property type="component" value="Unassembled WGS sequence"/>
</dbReference>
<organism evidence="1 2">
    <name type="scientific">Haemaphysalis longicornis</name>
    <name type="common">Bush tick</name>
    <dbReference type="NCBI Taxonomy" id="44386"/>
    <lineage>
        <taxon>Eukaryota</taxon>
        <taxon>Metazoa</taxon>
        <taxon>Ecdysozoa</taxon>
        <taxon>Arthropoda</taxon>
        <taxon>Chelicerata</taxon>
        <taxon>Arachnida</taxon>
        <taxon>Acari</taxon>
        <taxon>Parasitiformes</taxon>
        <taxon>Ixodida</taxon>
        <taxon>Ixodoidea</taxon>
        <taxon>Ixodidae</taxon>
        <taxon>Haemaphysalinae</taxon>
        <taxon>Haemaphysalis</taxon>
    </lineage>
</organism>
<keyword evidence="2" id="KW-1185">Reference proteome</keyword>
<accession>A0A9J6H069</accession>
<reference evidence="1 2" key="1">
    <citation type="journal article" date="2020" name="Cell">
        <title>Large-Scale Comparative Analyses of Tick Genomes Elucidate Their Genetic Diversity and Vector Capacities.</title>
        <authorList>
            <consortium name="Tick Genome and Microbiome Consortium (TIGMIC)"/>
            <person name="Jia N."/>
            <person name="Wang J."/>
            <person name="Shi W."/>
            <person name="Du L."/>
            <person name="Sun Y."/>
            <person name="Zhan W."/>
            <person name="Jiang J.F."/>
            <person name="Wang Q."/>
            <person name="Zhang B."/>
            <person name="Ji P."/>
            <person name="Bell-Sakyi L."/>
            <person name="Cui X.M."/>
            <person name="Yuan T.T."/>
            <person name="Jiang B.G."/>
            <person name="Yang W.F."/>
            <person name="Lam T.T."/>
            <person name="Chang Q.C."/>
            <person name="Ding S.J."/>
            <person name="Wang X.J."/>
            <person name="Zhu J.G."/>
            <person name="Ruan X.D."/>
            <person name="Zhao L."/>
            <person name="Wei J.T."/>
            <person name="Ye R.Z."/>
            <person name="Que T.C."/>
            <person name="Du C.H."/>
            <person name="Zhou Y.H."/>
            <person name="Cheng J.X."/>
            <person name="Dai P.F."/>
            <person name="Guo W.B."/>
            <person name="Han X.H."/>
            <person name="Huang E.J."/>
            <person name="Li L.F."/>
            <person name="Wei W."/>
            <person name="Gao Y.C."/>
            <person name="Liu J.Z."/>
            <person name="Shao H.Z."/>
            <person name="Wang X."/>
            <person name="Wang C.C."/>
            <person name="Yang T.C."/>
            <person name="Huo Q.B."/>
            <person name="Li W."/>
            <person name="Chen H.Y."/>
            <person name="Chen S.E."/>
            <person name="Zhou L.G."/>
            <person name="Ni X.B."/>
            <person name="Tian J.H."/>
            <person name="Sheng Y."/>
            <person name="Liu T."/>
            <person name="Pan Y.S."/>
            <person name="Xia L.Y."/>
            <person name="Li J."/>
            <person name="Zhao F."/>
            <person name="Cao W.C."/>
        </authorList>
    </citation>
    <scope>NUCLEOTIDE SEQUENCE [LARGE SCALE GENOMIC DNA]</scope>
    <source>
        <strain evidence="1">HaeL-2018</strain>
    </source>
</reference>
<sequence length="122" mass="13856">MTKYTFKKRAAITMDSAGFHFYCDTFKTLVSETSGRLADRNDVQGMCPSCGERYSGRKMLLDGQFFVSLLVQLTSLLAEEEVATGLTQRHRQFGDRHSSGAEELSDITDGQRLYGKMWRKKI</sequence>